<dbReference type="InterPro" id="IPR017438">
    <property type="entry name" value="ATP-NAD_kinase_N"/>
</dbReference>
<keyword evidence="3" id="KW-0808">Transferase</keyword>
<organism evidence="3 4">
    <name type="scientific">Staphylococcus aureus</name>
    <dbReference type="NCBI Taxonomy" id="1280"/>
    <lineage>
        <taxon>Bacteria</taxon>
        <taxon>Bacillati</taxon>
        <taxon>Bacillota</taxon>
        <taxon>Bacilli</taxon>
        <taxon>Bacillales</taxon>
        <taxon>Staphylococcaceae</taxon>
        <taxon>Staphylococcus</taxon>
    </lineage>
</organism>
<dbReference type="EC" id="2.7.1.23" evidence="3"/>
<accession>A0A2X2KAP4</accession>
<dbReference type="Pfam" id="PF01513">
    <property type="entry name" value="NAD_kinase"/>
    <property type="match status" value="1"/>
</dbReference>
<dbReference type="GO" id="GO:0003951">
    <property type="term" value="F:NAD+ kinase activity"/>
    <property type="evidence" value="ECO:0007669"/>
    <property type="project" value="UniProtKB-EC"/>
</dbReference>
<sequence length="106" mass="12191">MRYTILTKGDSKSNALKHKMMNYMKDFRMIEDSENPEIVISVGGDGTLLQAFHQYSHMLSKVAFVGVHTGHLGFYADWLPHEVEKLIIEIIIQSFRSLNIHCLKLL</sequence>
<keyword evidence="2" id="KW-0067">ATP-binding</keyword>
<dbReference type="Proteomes" id="UP000249913">
    <property type="component" value="Unassembled WGS sequence"/>
</dbReference>
<proteinExistence type="predicted"/>
<dbReference type="AlphaFoldDB" id="A0A2X2KAP4"/>
<dbReference type="InterPro" id="IPR016064">
    <property type="entry name" value="NAD/diacylglycerol_kinase_sf"/>
</dbReference>
<dbReference type="GO" id="GO:0005524">
    <property type="term" value="F:ATP binding"/>
    <property type="evidence" value="ECO:0007669"/>
    <property type="project" value="UniProtKB-KW"/>
</dbReference>
<dbReference type="GO" id="GO:0051287">
    <property type="term" value="F:NAD binding"/>
    <property type="evidence" value="ECO:0007669"/>
    <property type="project" value="UniProtKB-ARBA"/>
</dbReference>
<dbReference type="GO" id="GO:0006741">
    <property type="term" value="P:NADP+ biosynthetic process"/>
    <property type="evidence" value="ECO:0007669"/>
    <property type="project" value="InterPro"/>
</dbReference>
<evidence type="ECO:0000256" key="1">
    <source>
        <dbReference type="ARBA" id="ARBA00022741"/>
    </source>
</evidence>
<evidence type="ECO:0000256" key="2">
    <source>
        <dbReference type="ARBA" id="ARBA00022840"/>
    </source>
</evidence>
<protein>
    <submittedName>
        <fullName evidence="3">NAD kinase</fullName>
        <ecNumber evidence="3">2.7.1.23</ecNumber>
    </submittedName>
</protein>
<dbReference type="EMBL" id="UAUX01000004">
    <property type="protein sequence ID" value="SPZ97335.1"/>
    <property type="molecule type" value="Genomic_DNA"/>
</dbReference>
<dbReference type="SUPFAM" id="SSF111331">
    <property type="entry name" value="NAD kinase/diacylglycerol kinase-like"/>
    <property type="match status" value="1"/>
</dbReference>
<dbReference type="InterPro" id="IPR002504">
    <property type="entry name" value="NADK"/>
</dbReference>
<name>A0A2X2KAP4_STAAU</name>
<reference evidence="3 4" key="1">
    <citation type="submission" date="2018-06" db="EMBL/GenBank/DDBJ databases">
        <authorList>
            <consortium name="Pathogen Informatics"/>
            <person name="Doyle S."/>
        </authorList>
    </citation>
    <scope>NUCLEOTIDE SEQUENCE [LARGE SCALE GENOMIC DNA]</scope>
    <source>
        <strain evidence="3 4">NCTC7878</strain>
    </source>
</reference>
<evidence type="ECO:0000313" key="3">
    <source>
        <dbReference type="EMBL" id="SPZ97335.1"/>
    </source>
</evidence>
<evidence type="ECO:0000313" key="4">
    <source>
        <dbReference type="Proteomes" id="UP000249913"/>
    </source>
</evidence>
<dbReference type="Gene3D" id="3.40.50.10330">
    <property type="entry name" value="Probable inorganic polyphosphate/atp-NAD kinase, domain 1"/>
    <property type="match status" value="1"/>
</dbReference>
<keyword evidence="1" id="KW-0547">Nucleotide-binding</keyword>
<gene>
    <name evidence="3" type="primary">ppnK_1</name>
    <name evidence="3" type="ORF">NCTC7878_00729</name>
</gene>
<keyword evidence="3" id="KW-0418">Kinase</keyword>